<evidence type="ECO:0000313" key="3">
    <source>
        <dbReference type="EMBL" id="MDT0344209.1"/>
    </source>
</evidence>
<dbReference type="Pfam" id="PF00857">
    <property type="entry name" value="Isochorismatase"/>
    <property type="match status" value="1"/>
</dbReference>
<dbReference type="SUPFAM" id="SSF52499">
    <property type="entry name" value="Isochorismatase-like hydrolases"/>
    <property type="match status" value="1"/>
</dbReference>
<dbReference type="InterPro" id="IPR000868">
    <property type="entry name" value="Isochorismatase-like_dom"/>
</dbReference>
<comment type="caution">
    <text evidence="3">The sequence shown here is derived from an EMBL/GenBank/DDBJ whole genome shotgun (WGS) entry which is preliminary data.</text>
</comment>
<dbReference type="Proteomes" id="UP001183246">
    <property type="component" value="Unassembled WGS sequence"/>
</dbReference>
<reference evidence="4" key="1">
    <citation type="submission" date="2023-07" db="EMBL/GenBank/DDBJ databases">
        <title>30 novel species of actinomycetes from the DSMZ collection.</title>
        <authorList>
            <person name="Nouioui I."/>
        </authorList>
    </citation>
    <scope>NUCLEOTIDE SEQUENCE [LARGE SCALE GENOMIC DNA]</scope>
    <source>
        <strain evidence="4">DSM 44938</strain>
    </source>
</reference>
<feature type="domain" description="Isochorismatase-like" evidence="2">
    <location>
        <begin position="4"/>
        <end position="149"/>
    </location>
</feature>
<accession>A0ABU2MRF2</accession>
<dbReference type="EMBL" id="JAVREL010000008">
    <property type="protein sequence ID" value="MDT0344209.1"/>
    <property type="molecule type" value="Genomic_DNA"/>
</dbReference>
<name>A0ABU2MRF2_9ACTN</name>
<evidence type="ECO:0000313" key="4">
    <source>
        <dbReference type="Proteomes" id="UP001183246"/>
    </source>
</evidence>
<proteinExistence type="predicted"/>
<evidence type="ECO:0000256" key="1">
    <source>
        <dbReference type="ARBA" id="ARBA00022801"/>
    </source>
</evidence>
<dbReference type="Gene3D" id="3.40.50.850">
    <property type="entry name" value="Isochorismatase-like"/>
    <property type="match status" value="1"/>
</dbReference>
<organism evidence="3 4">
    <name type="scientific">Streptomyces litchfieldiae</name>
    <dbReference type="NCBI Taxonomy" id="3075543"/>
    <lineage>
        <taxon>Bacteria</taxon>
        <taxon>Bacillati</taxon>
        <taxon>Actinomycetota</taxon>
        <taxon>Actinomycetes</taxon>
        <taxon>Kitasatosporales</taxon>
        <taxon>Streptomycetaceae</taxon>
        <taxon>Streptomyces</taxon>
    </lineage>
</organism>
<keyword evidence="1" id="KW-0378">Hydrolase</keyword>
<dbReference type="PANTHER" id="PTHR43540">
    <property type="entry name" value="PEROXYUREIDOACRYLATE/UREIDOACRYLATE AMIDOHYDROLASE-RELATED"/>
    <property type="match status" value="1"/>
</dbReference>
<dbReference type="InterPro" id="IPR050272">
    <property type="entry name" value="Isochorismatase-like_hydrls"/>
</dbReference>
<dbReference type="PANTHER" id="PTHR43540:SF1">
    <property type="entry name" value="ISOCHORISMATASE HYDROLASE"/>
    <property type="match status" value="1"/>
</dbReference>
<evidence type="ECO:0000259" key="2">
    <source>
        <dbReference type="Pfam" id="PF00857"/>
    </source>
</evidence>
<gene>
    <name evidence="3" type="ORF">RM590_16520</name>
</gene>
<dbReference type="InterPro" id="IPR036380">
    <property type="entry name" value="Isochorismatase-like_sf"/>
</dbReference>
<sequence>MATVLLLLDEQKNAPLPPDPLPGAAAVTAAIDGLVRRARSAGALVVHVRDAGAGAPGVPGREPATEAADGEHVVDRTGPDAFAGTGLAALLPVGAEVVVAGTRSEIGVRATALTALDRGHRVVLARGAHATHAPGVPREVEAELRAAGALVVDPQSVEFGPAGDGSRR</sequence>
<keyword evidence="4" id="KW-1185">Reference proteome</keyword>
<dbReference type="RefSeq" id="WP_311705329.1">
    <property type="nucleotide sequence ID" value="NZ_JAVREL010000008.1"/>
</dbReference>
<protein>
    <submittedName>
        <fullName evidence="3">Isochorismatase family protein</fullName>
    </submittedName>
</protein>